<evidence type="ECO:0000256" key="6">
    <source>
        <dbReference type="ARBA" id="ARBA00023136"/>
    </source>
</evidence>
<feature type="transmembrane region" description="Helical" evidence="7">
    <location>
        <begin position="128"/>
        <end position="151"/>
    </location>
</feature>
<dbReference type="GO" id="GO:0022857">
    <property type="term" value="F:transmembrane transporter activity"/>
    <property type="evidence" value="ECO:0007669"/>
    <property type="project" value="InterPro"/>
</dbReference>
<feature type="transmembrane region" description="Helical" evidence="7">
    <location>
        <begin position="259"/>
        <end position="279"/>
    </location>
</feature>
<comment type="subcellular location">
    <subcellularLocation>
        <location evidence="1">Cell membrane</location>
        <topology evidence="1">Multi-pass membrane protein</topology>
    </subcellularLocation>
</comment>
<evidence type="ECO:0000256" key="3">
    <source>
        <dbReference type="ARBA" id="ARBA00022475"/>
    </source>
</evidence>
<dbReference type="AlphaFoldDB" id="A0AA51RSB1"/>
<feature type="transmembrane region" description="Helical" evidence="7">
    <location>
        <begin position="96"/>
        <end position="116"/>
    </location>
</feature>
<keyword evidence="9" id="KW-1185">Reference proteome</keyword>
<dbReference type="InterPro" id="IPR011701">
    <property type="entry name" value="MFS"/>
</dbReference>
<feature type="transmembrane region" description="Helical" evidence="7">
    <location>
        <begin position="41"/>
        <end position="59"/>
    </location>
</feature>
<dbReference type="PANTHER" id="PTHR43414:SF1">
    <property type="entry name" value="PEPTIDE PERMEASE"/>
    <property type="match status" value="1"/>
</dbReference>
<organism evidence="8 9">
    <name type="scientific">Pleionea litopenaei</name>
    <dbReference type="NCBI Taxonomy" id="3070815"/>
    <lineage>
        <taxon>Bacteria</taxon>
        <taxon>Pseudomonadati</taxon>
        <taxon>Pseudomonadota</taxon>
        <taxon>Gammaproteobacteria</taxon>
        <taxon>Oceanospirillales</taxon>
        <taxon>Pleioneaceae</taxon>
        <taxon>Pleionea</taxon>
    </lineage>
</organism>
<keyword evidence="5 7" id="KW-1133">Transmembrane helix</keyword>
<dbReference type="EMBL" id="CP133548">
    <property type="protein sequence ID" value="WMS86748.1"/>
    <property type="molecule type" value="Genomic_DNA"/>
</dbReference>
<feature type="transmembrane region" description="Helical" evidence="7">
    <location>
        <begin position="352"/>
        <end position="372"/>
    </location>
</feature>
<evidence type="ECO:0000256" key="2">
    <source>
        <dbReference type="ARBA" id="ARBA00022448"/>
    </source>
</evidence>
<feature type="transmembrane region" description="Helical" evidence="7">
    <location>
        <begin position="157"/>
        <end position="178"/>
    </location>
</feature>
<evidence type="ECO:0000256" key="4">
    <source>
        <dbReference type="ARBA" id="ARBA00022692"/>
    </source>
</evidence>
<keyword evidence="2" id="KW-0813">Transport</keyword>
<dbReference type="RefSeq" id="WP_309201893.1">
    <property type="nucleotide sequence ID" value="NZ_CP133548.1"/>
</dbReference>
<feature type="transmembrane region" description="Helical" evidence="7">
    <location>
        <begin position="217"/>
        <end position="239"/>
    </location>
</feature>
<accession>A0AA51RSB1</accession>
<gene>
    <name evidence="8" type="ORF">Q9312_16120</name>
</gene>
<protein>
    <submittedName>
        <fullName evidence="8">MFS transporter</fullName>
    </submittedName>
</protein>
<dbReference type="PANTHER" id="PTHR43414">
    <property type="entry name" value="MULTIDRUG RESISTANCE PROTEIN MDTG"/>
    <property type="match status" value="1"/>
</dbReference>
<keyword evidence="3" id="KW-1003">Cell membrane</keyword>
<evidence type="ECO:0000256" key="7">
    <source>
        <dbReference type="SAM" id="Phobius"/>
    </source>
</evidence>
<dbReference type="Gene3D" id="1.20.1250.20">
    <property type="entry name" value="MFS general substrate transporter like domains"/>
    <property type="match status" value="2"/>
</dbReference>
<evidence type="ECO:0000313" key="8">
    <source>
        <dbReference type="EMBL" id="WMS86748.1"/>
    </source>
</evidence>
<evidence type="ECO:0000256" key="5">
    <source>
        <dbReference type="ARBA" id="ARBA00022989"/>
    </source>
</evidence>
<evidence type="ECO:0000256" key="1">
    <source>
        <dbReference type="ARBA" id="ARBA00004651"/>
    </source>
</evidence>
<dbReference type="Proteomes" id="UP001239782">
    <property type="component" value="Chromosome"/>
</dbReference>
<dbReference type="Pfam" id="PF07690">
    <property type="entry name" value="MFS_1"/>
    <property type="match status" value="2"/>
</dbReference>
<dbReference type="GO" id="GO:0005886">
    <property type="term" value="C:plasma membrane"/>
    <property type="evidence" value="ECO:0007669"/>
    <property type="project" value="UniProtKB-SubCell"/>
</dbReference>
<reference evidence="8 9" key="1">
    <citation type="submission" date="2023-08" db="EMBL/GenBank/DDBJ databases">
        <title>Pleionea litopenaei sp. nov., isolated from stomach of juvenile Litopenaeus vannamei.</title>
        <authorList>
            <person name="Rho A.M."/>
            <person name="Hwang C.Y."/>
        </authorList>
    </citation>
    <scope>NUCLEOTIDE SEQUENCE [LARGE SCALE GENOMIC DNA]</scope>
    <source>
        <strain evidence="8 9">HL-JVS1</strain>
    </source>
</reference>
<dbReference type="SUPFAM" id="SSF103473">
    <property type="entry name" value="MFS general substrate transporter"/>
    <property type="match status" value="1"/>
</dbReference>
<name>A0AA51RSB1_9GAMM</name>
<feature type="transmembrane region" description="Helical" evidence="7">
    <location>
        <begin position="320"/>
        <end position="340"/>
    </location>
</feature>
<keyword evidence="6 7" id="KW-0472">Membrane</keyword>
<feature type="transmembrane region" description="Helical" evidence="7">
    <location>
        <begin position="71"/>
        <end position="90"/>
    </location>
</feature>
<feature type="transmembrane region" description="Helical" evidence="7">
    <location>
        <begin position="291"/>
        <end position="308"/>
    </location>
</feature>
<dbReference type="InterPro" id="IPR036259">
    <property type="entry name" value="MFS_trans_sf"/>
</dbReference>
<keyword evidence="4 7" id="KW-0812">Transmembrane</keyword>
<dbReference type="KEGG" id="plei:Q9312_16120"/>
<feature type="transmembrane region" description="Helical" evidence="7">
    <location>
        <begin position="378"/>
        <end position="398"/>
    </location>
</feature>
<evidence type="ECO:0000313" key="9">
    <source>
        <dbReference type="Proteomes" id="UP001239782"/>
    </source>
</evidence>
<proteinExistence type="predicted"/>
<sequence length="415" mass="47297">MNLKVSLIFLTIVSVVCDTMVLPFYPQFFEQNFAVTDPMHTGYYIAMSCITVMCMFPLWARVAKRINELHLWVYTQIAAGCLGISCFFVNELWLFWVLSQLMLLFKASYLLIYPFVMRLEAREKHLNVASLFAVLMHFGAIAGALIGGAVLEWLEPSQLYLIMAAGDFIQVIVCLLLIHRFKVKVSDTATVSSEEKQVESNEVIPSSRQIKLFKGSFITVPSFVIQIGILSLIFYFAAFSIRPFLSLYWESISNIDNQMLSGLIYSIPGWVALIGLYLNRLNKAQSNCYSSIAWSLVCCLLGAMVQSTEEQWLFVLGRMIFAWGLFQATVNFEVLLFQLSKPEDFSRDYSHVHLFQNIGVIIASFVTAYLVANIDPQWSFIMSSILFVFCLCSFVYVYRRNVFDSSTTKLSTKEI</sequence>